<feature type="transmembrane region" description="Helical" evidence="6">
    <location>
        <begin position="181"/>
        <end position="201"/>
    </location>
</feature>
<reference evidence="8 9" key="1">
    <citation type="journal article" date="2016" name="Nat. Commun.">
        <title>Thousands of microbial genomes shed light on interconnected biogeochemical processes in an aquifer system.</title>
        <authorList>
            <person name="Anantharaman K."/>
            <person name="Brown C.T."/>
            <person name="Hug L.A."/>
            <person name="Sharon I."/>
            <person name="Castelle C.J."/>
            <person name="Probst A.J."/>
            <person name="Thomas B.C."/>
            <person name="Singh A."/>
            <person name="Wilkins M.J."/>
            <person name="Karaoz U."/>
            <person name="Brodie E.L."/>
            <person name="Williams K.H."/>
            <person name="Hubbard S.S."/>
            <person name="Banfield J.F."/>
        </authorList>
    </citation>
    <scope>NUCLEOTIDE SEQUENCE [LARGE SCALE GENOMIC DNA]</scope>
</reference>
<evidence type="ECO:0000259" key="7">
    <source>
        <dbReference type="Pfam" id="PF00892"/>
    </source>
</evidence>
<feature type="transmembrane region" description="Helical" evidence="6">
    <location>
        <begin position="221"/>
        <end position="250"/>
    </location>
</feature>
<dbReference type="Proteomes" id="UP000178106">
    <property type="component" value="Unassembled WGS sequence"/>
</dbReference>
<evidence type="ECO:0000313" key="9">
    <source>
        <dbReference type="Proteomes" id="UP000178106"/>
    </source>
</evidence>
<dbReference type="GO" id="GO:0016020">
    <property type="term" value="C:membrane"/>
    <property type="evidence" value="ECO:0007669"/>
    <property type="project" value="UniProtKB-SubCell"/>
</dbReference>
<name>A0A1G2DRV8_9BACT</name>
<evidence type="ECO:0000256" key="4">
    <source>
        <dbReference type="ARBA" id="ARBA00022989"/>
    </source>
</evidence>
<dbReference type="Gene3D" id="1.10.3730.20">
    <property type="match status" value="1"/>
</dbReference>
<organism evidence="8 9">
    <name type="scientific">Candidatus Lloydbacteria bacterium RIFOXYC12_FULL_46_25</name>
    <dbReference type="NCBI Taxonomy" id="1798670"/>
    <lineage>
        <taxon>Bacteria</taxon>
        <taxon>Candidatus Lloydiibacteriota</taxon>
    </lineage>
</organism>
<keyword evidence="4 6" id="KW-1133">Transmembrane helix</keyword>
<feature type="transmembrane region" description="Helical" evidence="6">
    <location>
        <begin position="152"/>
        <end position="169"/>
    </location>
</feature>
<evidence type="ECO:0000256" key="3">
    <source>
        <dbReference type="ARBA" id="ARBA00022692"/>
    </source>
</evidence>
<evidence type="ECO:0000256" key="1">
    <source>
        <dbReference type="ARBA" id="ARBA00004141"/>
    </source>
</evidence>
<comment type="similarity">
    <text evidence="2">Belongs to the EamA transporter family.</text>
</comment>
<sequence length="290" mass="32316">MTWLGYALISALFSGLASIFEKRTLNRLHSIDFSAAIAFTTALITLPILFTSSWEKVTPLTLLIMFVISLFAAWAFISVTRGIRHMEISLSSPLFLLGPLITTLLAFILLGERISSLQVTGMIILLLGTYILETTHFMKVGEFWNNIWKNKYTQYILLGLILYAFTAIGDRIILGTFGVPAALELAIVQCFIAIEFLFLTWHHRGSPIASIKLVQTHWKSIILLALLMITYRYFHALAIALAAAGLVTAIKRSTSLFSTIIGGSLFHDHGIWRKTTACLIMLIGVYLIAM</sequence>
<protein>
    <recommendedName>
        <fullName evidence="7">EamA domain-containing protein</fullName>
    </recommendedName>
</protein>
<accession>A0A1G2DRV8</accession>
<feature type="transmembrane region" description="Helical" evidence="6">
    <location>
        <begin position="89"/>
        <end position="109"/>
    </location>
</feature>
<dbReference type="Pfam" id="PF00892">
    <property type="entry name" value="EamA"/>
    <property type="match status" value="1"/>
</dbReference>
<dbReference type="EMBL" id="MHLU01000176">
    <property type="protein sequence ID" value="OGZ16347.1"/>
    <property type="molecule type" value="Genomic_DNA"/>
</dbReference>
<comment type="subcellular location">
    <subcellularLocation>
        <location evidence="1">Membrane</location>
        <topology evidence="1">Multi-pass membrane protein</topology>
    </subcellularLocation>
</comment>
<dbReference type="PANTHER" id="PTHR32322">
    <property type="entry name" value="INNER MEMBRANE TRANSPORTER"/>
    <property type="match status" value="1"/>
</dbReference>
<evidence type="ECO:0000256" key="2">
    <source>
        <dbReference type="ARBA" id="ARBA00007362"/>
    </source>
</evidence>
<dbReference type="InterPro" id="IPR000620">
    <property type="entry name" value="EamA_dom"/>
</dbReference>
<feature type="domain" description="EamA" evidence="7">
    <location>
        <begin position="2"/>
        <end position="132"/>
    </location>
</feature>
<evidence type="ECO:0000313" key="8">
    <source>
        <dbReference type="EMBL" id="OGZ16347.1"/>
    </source>
</evidence>
<feature type="transmembrane region" description="Helical" evidence="6">
    <location>
        <begin position="57"/>
        <end position="77"/>
    </location>
</feature>
<feature type="transmembrane region" description="Helical" evidence="6">
    <location>
        <begin position="271"/>
        <end position="289"/>
    </location>
</feature>
<keyword evidence="3 6" id="KW-0812">Transmembrane</keyword>
<evidence type="ECO:0000256" key="5">
    <source>
        <dbReference type="ARBA" id="ARBA00023136"/>
    </source>
</evidence>
<keyword evidence="5 6" id="KW-0472">Membrane</keyword>
<feature type="transmembrane region" description="Helical" evidence="6">
    <location>
        <begin position="33"/>
        <end position="50"/>
    </location>
</feature>
<proteinExistence type="inferred from homology"/>
<dbReference type="InterPro" id="IPR037185">
    <property type="entry name" value="EmrE-like"/>
</dbReference>
<dbReference type="InterPro" id="IPR050638">
    <property type="entry name" value="AA-Vitamin_Transporters"/>
</dbReference>
<feature type="transmembrane region" description="Helical" evidence="6">
    <location>
        <begin position="116"/>
        <end position="132"/>
    </location>
</feature>
<comment type="caution">
    <text evidence="8">The sequence shown here is derived from an EMBL/GenBank/DDBJ whole genome shotgun (WGS) entry which is preliminary data.</text>
</comment>
<gene>
    <name evidence="8" type="ORF">A2494_00485</name>
</gene>
<dbReference type="PANTHER" id="PTHR32322:SF2">
    <property type="entry name" value="EAMA DOMAIN-CONTAINING PROTEIN"/>
    <property type="match status" value="1"/>
</dbReference>
<dbReference type="SUPFAM" id="SSF103481">
    <property type="entry name" value="Multidrug resistance efflux transporter EmrE"/>
    <property type="match status" value="1"/>
</dbReference>
<dbReference type="AlphaFoldDB" id="A0A1G2DRV8"/>
<evidence type="ECO:0000256" key="6">
    <source>
        <dbReference type="SAM" id="Phobius"/>
    </source>
</evidence>